<feature type="coiled-coil region" evidence="2">
    <location>
        <begin position="1050"/>
        <end position="1084"/>
    </location>
</feature>
<keyword evidence="5" id="KW-1185">Reference proteome</keyword>
<dbReference type="SUPFAM" id="SSF50978">
    <property type="entry name" value="WD40 repeat-like"/>
    <property type="match status" value="3"/>
</dbReference>
<dbReference type="Pfam" id="PF00400">
    <property type="entry name" value="WD40"/>
    <property type="match status" value="3"/>
</dbReference>
<feature type="repeat" description="WD" evidence="1">
    <location>
        <begin position="540"/>
        <end position="574"/>
    </location>
</feature>
<proteinExistence type="predicted"/>
<evidence type="ECO:0000256" key="3">
    <source>
        <dbReference type="SAM" id="MobiDB-lite"/>
    </source>
</evidence>
<dbReference type="InterPro" id="IPR052993">
    <property type="entry name" value="CFA-57"/>
</dbReference>
<comment type="caution">
    <text evidence="4">The sequence shown here is derived from an EMBL/GenBank/DDBJ whole genome shotgun (WGS) entry which is preliminary data.</text>
</comment>
<feature type="region of interest" description="Disordered" evidence="3">
    <location>
        <begin position="1269"/>
        <end position="1294"/>
    </location>
</feature>
<keyword evidence="2" id="KW-0175">Coiled coil</keyword>
<feature type="region of interest" description="Disordered" evidence="3">
    <location>
        <begin position="797"/>
        <end position="817"/>
    </location>
</feature>
<dbReference type="Proteomes" id="UP001212152">
    <property type="component" value="Unassembled WGS sequence"/>
</dbReference>
<feature type="compositionally biased region" description="Pro residues" evidence="3">
    <location>
        <begin position="1273"/>
        <end position="1283"/>
    </location>
</feature>
<dbReference type="InterPro" id="IPR001680">
    <property type="entry name" value="WD40_rpt"/>
</dbReference>
<keyword evidence="1" id="KW-0853">WD repeat</keyword>
<dbReference type="PANTHER" id="PTHR32215:SF0">
    <property type="entry name" value="CILIA- AND FLAGELLA-ASSOCIATED PROTEIN 57"/>
    <property type="match status" value="1"/>
</dbReference>
<dbReference type="Gene3D" id="2.130.10.10">
    <property type="entry name" value="YVTN repeat-like/Quinoprotein amine dehydrogenase"/>
    <property type="match status" value="3"/>
</dbReference>
<dbReference type="PANTHER" id="PTHR32215">
    <property type="entry name" value="CILIA- AND FLAGELLA-ASSOCIATED PROTEIN 57"/>
    <property type="match status" value="1"/>
</dbReference>
<evidence type="ECO:0000256" key="2">
    <source>
        <dbReference type="SAM" id="Coils"/>
    </source>
</evidence>
<evidence type="ECO:0000313" key="5">
    <source>
        <dbReference type="Proteomes" id="UP001212152"/>
    </source>
</evidence>
<keyword evidence="4" id="KW-0282">Flagellum</keyword>
<sequence>MSIAAVAHRHVFGYKGDVNNAIAYLDEQTVIYPVGHNSVLYNTESKLQKFIPVTEKCEAITAMAVSTNKRYIAIAERGEKPLCALYDLHTLRRRKTLSTMETESKDFVCIAFSADAKYILTQTGAPDWTLFYWSWEKAKVMASVKTAALQADRTTNLIMPTSSIAPALVVPSSRDAGAGSSVGPANSSGGALATAATALAPLSSSSSAAARGAGDGTFGSVVYQVSFNPSDNTQLCVIGNGIFKLFRYQEGMLKLFSVQKLEPKNYLSHCWAADDRIIVGTEDAKILIFEQNGELRTEIPHTFGPSSAPRTVSTLLGYSKGFICGGSHGSMAIYERNEDASALAALPPGQRESAGRELYRKVKELTMADDNARVTNMAISPSEDNLVATTETNQIFALMLAGTEVKGEESRFEMFSQPFHHGQITGCDTCIRKPLVVTCSTDRSVRVWNYLDSTSELVKYFPEEAFSVAIHPSGLYILVGFSDKLRLMNLLIDDIRTFREFTIRGCRECRFSNGGQYFAAVHGNTIQIYSTWNFENLGNLKGHNGKVRSLFWTQDDSRIVSAGMDGAIYDWALRDLSGSAGSGGGIKREGESILKSCNYTCAIATADGRSIFAVGSDKTLKEITDSQIVRELESNVVLTQVILSQSGRMMFVGTANGTIRSMKFPLSNEAGEYQEHQAHSAPITKLRVSFDDQYLFSTSEDGALYVFKISDKEGRGLKRDREIVYADEILVTKSDLEEKNSTMAELKTRVEELKMENEYQLRLKDMNFNEKIKEVTEKFMQEIEALKITSTVLRTDKEKEEVRHEEEMGEERERHARELSELETVHNAKLMAEYERYQELQGRTTELQAQWERQMREMQAAKEKALAELTAHFEARVREKQAEIDQLQSELHNQYLEFTETTKETEQDADTEILEIKHRYEKKLKEEREIGLRLKGENGIMRKKFNTLNSEIDAHKTEIGKMFNEEKKLHGVIKSLEKDILGLKKEILERDETIQDKEKRIYDLKKKNQELEKFKFVLDYKIKELKRQIEPREQDIQGMTHQIKEMDVELEHYHKANSNLELTIADLKLKLRAAEKEVAKEHARVKAFAATVKRFKVDLNECVQYIQEPKLLKTHVKNLYQKYCLAAAEPSTAGVSSTSLASNPQSTSTIPNTSIADVQQEYARQREHLERTVASLRRKVTKDQNIHRADNVRIMSENVALIKEINQLRRDLKGTRAREKAAEIALKHSKAGVNVSAGGAVLAGAGETTGSRAQTPHQDAPLEVISALRLPPVASPSPTPPSLPRLEQQHPLPA</sequence>
<dbReference type="Gene3D" id="1.10.287.1490">
    <property type="match status" value="1"/>
</dbReference>
<keyword evidence="4" id="KW-0969">Cilium</keyword>
<accession>A0AAD5TLS4</accession>
<feature type="coiled-coil region" evidence="2">
    <location>
        <begin position="1159"/>
        <end position="1225"/>
    </location>
</feature>
<evidence type="ECO:0000256" key="1">
    <source>
        <dbReference type="PROSITE-ProRule" id="PRU00221"/>
    </source>
</evidence>
<dbReference type="EMBL" id="JADGJQ010000016">
    <property type="protein sequence ID" value="KAJ3180434.1"/>
    <property type="molecule type" value="Genomic_DNA"/>
</dbReference>
<protein>
    <submittedName>
        <fullName evidence="4">Cilia- and flagella-associated protein 57</fullName>
    </submittedName>
</protein>
<reference evidence="4" key="1">
    <citation type="submission" date="2020-05" db="EMBL/GenBank/DDBJ databases">
        <title>Phylogenomic resolution of chytrid fungi.</title>
        <authorList>
            <person name="Stajich J.E."/>
            <person name="Amses K."/>
            <person name="Simmons R."/>
            <person name="Seto K."/>
            <person name="Myers J."/>
            <person name="Bonds A."/>
            <person name="Quandt C.A."/>
            <person name="Barry K."/>
            <person name="Liu P."/>
            <person name="Grigoriev I."/>
            <person name="Longcore J.E."/>
            <person name="James T.Y."/>
        </authorList>
    </citation>
    <scope>NUCLEOTIDE SEQUENCE</scope>
    <source>
        <strain evidence="4">JEL0379</strain>
    </source>
</reference>
<dbReference type="PROSITE" id="PS50294">
    <property type="entry name" value="WD_REPEATS_REGION"/>
    <property type="match status" value="1"/>
</dbReference>
<dbReference type="FunFam" id="2.130.10.10:FF:000271">
    <property type="entry name" value="cilia- and flagella-associated protein 57"/>
    <property type="match status" value="1"/>
</dbReference>
<dbReference type="InterPro" id="IPR015943">
    <property type="entry name" value="WD40/YVTN_repeat-like_dom_sf"/>
</dbReference>
<dbReference type="PROSITE" id="PS50082">
    <property type="entry name" value="WD_REPEATS_2"/>
    <property type="match status" value="1"/>
</dbReference>
<name>A0AAD5TLS4_9FUNG</name>
<dbReference type="InterPro" id="IPR036322">
    <property type="entry name" value="WD40_repeat_dom_sf"/>
</dbReference>
<evidence type="ECO:0000313" key="4">
    <source>
        <dbReference type="EMBL" id="KAJ3180434.1"/>
    </source>
</evidence>
<organism evidence="4 5">
    <name type="scientific">Geranomyces variabilis</name>
    <dbReference type="NCBI Taxonomy" id="109894"/>
    <lineage>
        <taxon>Eukaryota</taxon>
        <taxon>Fungi</taxon>
        <taxon>Fungi incertae sedis</taxon>
        <taxon>Chytridiomycota</taxon>
        <taxon>Chytridiomycota incertae sedis</taxon>
        <taxon>Chytridiomycetes</taxon>
        <taxon>Spizellomycetales</taxon>
        <taxon>Powellomycetaceae</taxon>
        <taxon>Geranomyces</taxon>
    </lineage>
</organism>
<feature type="coiled-coil region" evidence="2">
    <location>
        <begin position="736"/>
        <end position="763"/>
    </location>
</feature>
<gene>
    <name evidence="4" type="primary">WDR65_1</name>
    <name evidence="4" type="ORF">HDU87_001943</name>
</gene>
<keyword evidence="4" id="KW-0966">Cell projection</keyword>
<dbReference type="SMART" id="SM00320">
    <property type="entry name" value="WD40"/>
    <property type="match status" value="8"/>
</dbReference>